<dbReference type="Gene3D" id="1.20.140.10">
    <property type="entry name" value="Butyryl-CoA Dehydrogenase, subunit A, domain 3"/>
    <property type="match status" value="1"/>
</dbReference>
<dbReference type="PIRSF" id="PIRSF016578">
    <property type="entry name" value="HsaA"/>
    <property type="match status" value="1"/>
</dbReference>
<gene>
    <name evidence="4" type="ORF">GPZ80_27425</name>
</gene>
<proteinExistence type="predicted"/>
<dbReference type="RefSeq" id="WP_187223977.1">
    <property type="nucleotide sequence ID" value="NZ_JABVED010000021.1"/>
</dbReference>
<accession>A0ABR7LDX3</accession>
<sequence length="414" mass="45725">MTLTTNIAEPIFAGPPEPDLTPAEVIARAHAIAATLVDRQAETEQRTFYAEDTHEAFRDAGFYRILVPRRFGGYDFGIDTFMRVVQILTRACPSTGWMYCLGAAHAHVVGTLFEERVQEEAFAGGEFIAPATVMPSGDAVRTEGGWLLTGTWSYCSGIPYASHFVGHTLVSRAEGEPPEPMMFIVDSSQWTRLDDWGGQLGLKGSGSHSIVMENAFVADYQTIATHMSQVNVTEGTPGRRLHANPEYGGGPLSFMVLEDAVLAVGMAQGALDAYGDLMRSRTTMFPPIVGRAENEDFQFWYGEATGMIATAEAAFHQSIQTWRELCEQGPEAFTVEQELRIAVICREVVRLCWDAVQKYLFPTAGSSAVRQGQRIERVWRDLSMQHSHAGISIFLTTIAKRELTKLEFGVVDEH</sequence>
<reference evidence="4 5" key="1">
    <citation type="submission" date="2020-06" db="EMBL/GenBank/DDBJ databases">
        <title>Actinokineospora xiongansis sp. nov., isolated from soil of Baiyangdian.</title>
        <authorList>
            <person name="Zhang X."/>
        </authorList>
    </citation>
    <scope>NUCLEOTIDE SEQUENCE [LARGE SCALE GENOMIC DNA]</scope>
    <source>
        <strain evidence="4 5">HBU206404</strain>
    </source>
</reference>
<dbReference type="Pfam" id="PF02771">
    <property type="entry name" value="Acyl-CoA_dh_N"/>
    <property type="match status" value="1"/>
</dbReference>
<dbReference type="InterPro" id="IPR037069">
    <property type="entry name" value="AcylCoA_DH/ox_N_sf"/>
</dbReference>
<dbReference type="PANTHER" id="PTHR43884:SF12">
    <property type="entry name" value="ISOVALERYL-COA DEHYDROGENASE, MITOCHONDRIAL-RELATED"/>
    <property type="match status" value="1"/>
</dbReference>
<feature type="domain" description="Acyl-CoA dehydrogenase C-terminal" evidence="3">
    <location>
        <begin position="260"/>
        <end position="392"/>
    </location>
</feature>
<evidence type="ECO:0000256" key="1">
    <source>
        <dbReference type="ARBA" id="ARBA00023002"/>
    </source>
</evidence>
<dbReference type="PANTHER" id="PTHR43884">
    <property type="entry name" value="ACYL-COA DEHYDROGENASE"/>
    <property type="match status" value="1"/>
</dbReference>
<protein>
    <submittedName>
        <fullName evidence="4">Acyl-CoA dehydrogenase</fullName>
    </submittedName>
</protein>
<evidence type="ECO:0000259" key="2">
    <source>
        <dbReference type="Pfam" id="PF02771"/>
    </source>
</evidence>
<dbReference type="InterPro" id="IPR036250">
    <property type="entry name" value="AcylCo_DH-like_C"/>
</dbReference>
<keyword evidence="5" id="KW-1185">Reference proteome</keyword>
<dbReference type="Pfam" id="PF08028">
    <property type="entry name" value="Acyl-CoA_dh_2"/>
    <property type="match status" value="1"/>
</dbReference>
<dbReference type="InterPro" id="IPR009100">
    <property type="entry name" value="AcylCoA_DH/oxidase_NM_dom_sf"/>
</dbReference>
<organism evidence="4 5">
    <name type="scientific">Actinokineospora xionganensis</name>
    <dbReference type="NCBI Taxonomy" id="2684470"/>
    <lineage>
        <taxon>Bacteria</taxon>
        <taxon>Bacillati</taxon>
        <taxon>Actinomycetota</taxon>
        <taxon>Actinomycetes</taxon>
        <taxon>Pseudonocardiales</taxon>
        <taxon>Pseudonocardiaceae</taxon>
        <taxon>Actinokineospora</taxon>
    </lineage>
</organism>
<dbReference type="Proteomes" id="UP000734823">
    <property type="component" value="Unassembled WGS sequence"/>
</dbReference>
<evidence type="ECO:0000313" key="4">
    <source>
        <dbReference type="EMBL" id="MBC6450898.1"/>
    </source>
</evidence>
<evidence type="ECO:0000313" key="5">
    <source>
        <dbReference type="Proteomes" id="UP000734823"/>
    </source>
</evidence>
<feature type="domain" description="Acyl-CoA dehydrogenase/oxidase N-terminal" evidence="2">
    <location>
        <begin position="31"/>
        <end position="101"/>
    </location>
</feature>
<dbReference type="Gene3D" id="2.40.110.10">
    <property type="entry name" value="Butyryl-CoA Dehydrogenase, subunit A, domain 2"/>
    <property type="match status" value="1"/>
</dbReference>
<keyword evidence="1" id="KW-0560">Oxidoreductase</keyword>
<dbReference type="SUPFAM" id="SSF56645">
    <property type="entry name" value="Acyl-CoA dehydrogenase NM domain-like"/>
    <property type="match status" value="1"/>
</dbReference>
<dbReference type="SUPFAM" id="SSF47203">
    <property type="entry name" value="Acyl-CoA dehydrogenase C-terminal domain-like"/>
    <property type="match status" value="1"/>
</dbReference>
<dbReference type="InterPro" id="IPR013107">
    <property type="entry name" value="Acyl-CoA_DH_C"/>
</dbReference>
<dbReference type="InterPro" id="IPR046373">
    <property type="entry name" value="Acyl-CoA_Oxase/DH_mid-dom_sf"/>
</dbReference>
<comment type="caution">
    <text evidence="4">The sequence shown here is derived from an EMBL/GenBank/DDBJ whole genome shotgun (WGS) entry which is preliminary data.</text>
</comment>
<evidence type="ECO:0000259" key="3">
    <source>
        <dbReference type="Pfam" id="PF08028"/>
    </source>
</evidence>
<dbReference type="InterPro" id="IPR013786">
    <property type="entry name" value="AcylCoA_DH/ox_N"/>
</dbReference>
<name>A0ABR7LDX3_9PSEU</name>
<dbReference type="EMBL" id="JABVED010000021">
    <property type="protein sequence ID" value="MBC6450898.1"/>
    <property type="molecule type" value="Genomic_DNA"/>
</dbReference>
<dbReference type="Gene3D" id="1.10.540.10">
    <property type="entry name" value="Acyl-CoA dehydrogenase/oxidase, N-terminal domain"/>
    <property type="match status" value="1"/>
</dbReference>